<sequence>MKSDKDFFLAERSPNATESREWFWFRDQIPILPANPTIIVPKDDIHQFNRLRREVEYT</sequence>
<keyword evidence="2" id="KW-1185">Reference proteome</keyword>
<organism evidence="1 2">
    <name type="scientific">Anaerovorax odorimutans</name>
    <dbReference type="NCBI Taxonomy" id="109327"/>
    <lineage>
        <taxon>Bacteria</taxon>
        <taxon>Bacillati</taxon>
        <taxon>Bacillota</taxon>
        <taxon>Clostridia</taxon>
        <taxon>Peptostreptococcales</taxon>
        <taxon>Anaerovoracaceae</taxon>
        <taxon>Anaerovorax</taxon>
    </lineage>
</organism>
<evidence type="ECO:0000313" key="2">
    <source>
        <dbReference type="Proteomes" id="UP001524502"/>
    </source>
</evidence>
<gene>
    <name evidence="1" type="ORF">NE619_04450</name>
</gene>
<name>A0ABT1RLC1_9FIRM</name>
<proteinExistence type="predicted"/>
<protein>
    <submittedName>
        <fullName evidence="1">Uncharacterized protein</fullName>
    </submittedName>
</protein>
<reference evidence="1 2" key="1">
    <citation type="submission" date="2022-06" db="EMBL/GenBank/DDBJ databases">
        <title>Isolation of gut microbiota from human fecal samples.</title>
        <authorList>
            <person name="Pamer E.G."/>
            <person name="Barat B."/>
            <person name="Waligurski E."/>
            <person name="Medina S."/>
            <person name="Paddock L."/>
            <person name="Mostad J."/>
        </authorList>
    </citation>
    <scope>NUCLEOTIDE SEQUENCE [LARGE SCALE GENOMIC DNA]</scope>
    <source>
        <strain evidence="1 2">SL.3.17</strain>
    </source>
</reference>
<comment type="caution">
    <text evidence="1">The sequence shown here is derived from an EMBL/GenBank/DDBJ whole genome shotgun (WGS) entry which is preliminary data.</text>
</comment>
<accession>A0ABT1RLC1</accession>
<dbReference type="Proteomes" id="UP001524502">
    <property type="component" value="Unassembled WGS sequence"/>
</dbReference>
<evidence type="ECO:0000313" key="1">
    <source>
        <dbReference type="EMBL" id="MCQ4635967.1"/>
    </source>
</evidence>
<dbReference type="EMBL" id="JANFXK010000003">
    <property type="protein sequence ID" value="MCQ4635967.1"/>
    <property type="molecule type" value="Genomic_DNA"/>
</dbReference>